<reference evidence="1" key="1">
    <citation type="submission" date="2021-02" db="EMBL/GenBank/DDBJ databases">
        <authorList>
            <person name="Nowell W R."/>
        </authorList>
    </citation>
    <scope>NUCLEOTIDE SEQUENCE</scope>
</reference>
<dbReference type="EMBL" id="CAJOAX010000370">
    <property type="protein sequence ID" value="CAF3576779.1"/>
    <property type="molecule type" value="Genomic_DNA"/>
</dbReference>
<evidence type="ECO:0000313" key="2">
    <source>
        <dbReference type="Proteomes" id="UP000663823"/>
    </source>
</evidence>
<comment type="caution">
    <text evidence="1">The sequence shown here is derived from an EMBL/GenBank/DDBJ whole genome shotgun (WGS) entry which is preliminary data.</text>
</comment>
<gene>
    <name evidence="1" type="ORF">OTI717_LOCUS5598</name>
</gene>
<dbReference type="AlphaFoldDB" id="A0A818LFL0"/>
<evidence type="ECO:0000313" key="1">
    <source>
        <dbReference type="EMBL" id="CAF3576779.1"/>
    </source>
</evidence>
<organism evidence="1 2">
    <name type="scientific">Rotaria sordida</name>
    <dbReference type="NCBI Taxonomy" id="392033"/>
    <lineage>
        <taxon>Eukaryota</taxon>
        <taxon>Metazoa</taxon>
        <taxon>Spiralia</taxon>
        <taxon>Gnathifera</taxon>
        <taxon>Rotifera</taxon>
        <taxon>Eurotatoria</taxon>
        <taxon>Bdelloidea</taxon>
        <taxon>Philodinida</taxon>
        <taxon>Philodinidae</taxon>
        <taxon>Rotaria</taxon>
    </lineage>
</organism>
<sequence length="103" mass="11788">MNVNSLLLTTQDEYIQAACDPQLSSPHTHLLATLLSEEDQHDYNQLLQVQLPKDILQILHQLSSLLHISSSAIWMSIVLLKKLIIQQYFLSSIYSLFHMNVIS</sequence>
<name>A0A818LFL0_9BILA</name>
<proteinExistence type="predicted"/>
<accession>A0A818LFL0</accession>
<dbReference type="Proteomes" id="UP000663823">
    <property type="component" value="Unassembled WGS sequence"/>
</dbReference>
<protein>
    <submittedName>
        <fullName evidence="1">Uncharacterized protein</fullName>
    </submittedName>
</protein>